<proteinExistence type="predicted"/>
<sequence>MKKLLIICSVLFLLFVGCLILSFLLFSNNQEVAIAEIQKMDILINQENNRFTAIKEVVTNTK</sequence>
<comment type="caution">
    <text evidence="1">The sequence shown here is derived from an EMBL/GenBank/DDBJ whole genome shotgun (WGS) entry which is preliminary data.</text>
</comment>
<organism evidence="1 2">
    <name type="scientific">Enterococcus mundtii</name>
    <dbReference type="NCBI Taxonomy" id="53346"/>
    <lineage>
        <taxon>Bacteria</taxon>
        <taxon>Bacillati</taxon>
        <taxon>Bacillota</taxon>
        <taxon>Bacilli</taxon>
        <taxon>Lactobacillales</taxon>
        <taxon>Enterococcaceae</taxon>
        <taxon>Enterococcus</taxon>
    </lineage>
</organism>
<dbReference type="EMBL" id="PUAP01000004">
    <property type="protein sequence ID" value="PQF25465.1"/>
    <property type="molecule type" value="Genomic_DNA"/>
</dbReference>
<dbReference type="PROSITE" id="PS51257">
    <property type="entry name" value="PROKAR_LIPOPROTEIN"/>
    <property type="match status" value="1"/>
</dbReference>
<reference evidence="1 2" key="1">
    <citation type="journal article" date="2018" name="Pathog. Dis.">
        <title>Whole-genome sequencing based characterization of antimicrobial resistance in Enterococcus.</title>
        <authorList>
            <person name="Tyson G."/>
        </authorList>
    </citation>
    <scope>NUCLEOTIDE SEQUENCE [LARGE SCALE GENOMIC DNA]</scope>
    <source>
        <strain evidence="1 2">CVM N55263</strain>
    </source>
</reference>
<evidence type="ECO:0000313" key="1">
    <source>
        <dbReference type="EMBL" id="PQF25465.1"/>
    </source>
</evidence>
<dbReference type="AlphaFoldDB" id="A0A2S7RZ34"/>
<gene>
    <name evidence="1" type="ORF">CUS89_01500</name>
</gene>
<dbReference type="Proteomes" id="UP000237934">
    <property type="component" value="Unassembled WGS sequence"/>
</dbReference>
<protein>
    <submittedName>
        <fullName evidence="1">Uncharacterized protein</fullName>
    </submittedName>
</protein>
<accession>A0A2S7RZ34</accession>
<name>A0A2S7RZ34_ENTMU</name>
<evidence type="ECO:0000313" key="2">
    <source>
        <dbReference type="Proteomes" id="UP000237934"/>
    </source>
</evidence>